<protein>
    <recommendedName>
        <fullName evidence="3">DUF3575 domain-containing protein</fullName>
    </recommendedName>
</protein>
<gene>
    <name evidence="1" type="ORF">GCM10023092_17370</name>
</gene>
<name>A0ABP8MRD4_9BACT</name>
<sequence>MCRDLPVTVERFYKRHTVGLTLGYRSDASRPDNPNHMVGYFAGSTPGFTTPRFKAVTLGINTKYYLSKRQDLYLDAQFFYRYWWHNTRFYEEVNYSGSSAPRPEYNTSARNHVLGTKLLFGVTSASKGKRRIGTITNLFVGLGFRVKWINEDGATRMADYYNNRYSSYTPYSDHHYDLLPSIHLGVSFGMLVRKAERADAAE</sequence>
<dbReference type="EMBL" id="BAABEZ010000022">
    <property type="protein sequence ID" value="GAA4454800.1"/>
    <property type="molecule type" value="Genomic_DNA"/>
</dbReference>
<evidence type="ECO:0000313" key="1">
    <source>
        <dbReference type="EMBL" id="GAA4454800.1"/>
    </source>
</evidence>
<evidence type="ECO:0008006" key="3">
    <source>
        <dbReference type="Google" id="ProtNLM"/>
    </source>
</evidence>
<evidence type="ECO:0000313" key="2">
    <source>
        <dbReference type="Proteomes" id="UP001501410"/>
    </source>
</evidence>
<proteinExistence type="predicted"/>
<comment type="caution">
    <text evidence="1">The sequence shown here is derived from an EMBL/GenBank/DDBJ whole genome shotgun (WGS) entry which is preliminary data.</text>
</comment>
<dbReference type="Proteomes" id="UP001501410">
    <property type="component" value="Unassembled WGS sequence"/>
</dbReference>
<reference evidence="2" key="1">
    <citation type="journal article" date="2019" name="Int. J. Syst. Evol. Microbiol.">
        <title>The Global Catalogue of Microorganisms (GCM) 10K type strain sequencing project: providing services to taxonomists for standard genome sequencing and annotation.</title>
        <authorList>
            <consortium name="The Broad Institute Genomics Platform"/>
            <consortium name="The Broad Institute Genome Sequencing Center for Infectious Disease"/>
            <person name="Wu L."/>
            <person name="Ma J."/>
        </authorList>
    </citation>
    <scope>NUCLEOTIDE SEQUENCE [LARGE SCALE GENOMIC DNA]</scope>
    <source>
        <strain evidence="2">JCM 31921</strain>
    </source>
</reference>
<keyword evidence="2" id="KW-1185">Reference proteome</keyword>
<accession>A0ABP8MRD4</accession>
<organism evidence="1 2">
    <name type="scientific">Rurimicrobium arvi</name>
    <dbReference type="NCBI Taxonomy" id="2049916"/>
    <lineage>
        <taxon>Bacteria</taxon>
        <taxon>Pseudomonadati</taxon>
        <taxon>Bacteroidota</taxon>
        <taxon>Chitinophagia</taxon>
        <taxon>Chitinophagales</taxon>
        <taxon>Chitinophagaceae</taxon>
        <taxon>Rurimicrobium</taxon>
    </lineage>
</organism>